<evidence type="ECO:0000313" key="2">
    <source>
        <dbReference type="RefSeq" id="XP_026680459.1"/>
    </source>
</evidence>
<dbReference type="Proteomes" id="UP000079169">
    <property type="component" value="Unplaced"/>
</dbReference>
<dbReference type="GeneID" id="113468035"/>
<name>A0A3Q0IW26_DIACI</name>
<dbReference type="AlphaFoldDB" id="A0A3Q0IW26"/>
<dbReference type="RefSeq" id="XP_026680459.1">
    <property type="nucleotide sequence ID" value="XM_026824658.1"/>
</dbReference>
<organism evidence="1 2">
    <name type="scientific">Diaphorina citri</name>
    <name type="common">Asian citrus psyllid</name>
    <dbReference type="NCBI Taxonomy" id="121845"/>
    <lineage>
        <taxon>Eukaryota</taxon>
        <taxon>Metazoa</taxon>
        <taxon>Ecdysozoa</taxon>
        <taxon>Arthropoda</taxon>
        <taxon>Hexapoda</taxon>
        <taxon>Insecta</taxon>
        <taxon>Pterygota</taxon>
        <taxon>Neoptera</taxon>
        <taxon>Paraneoptera</taxon>
        <taxon>Hemiptera</taxon>
        <taxon>Sternorrhyncha</taxon>
        <taxon>Psylloidea</taxon>
        <taxon>Psyllidae</taxon>
        <taxon>Diaphorininae</taxon>
        <taxon>Diaphorina</taxon>
    </lineage>
</organism>
<protein>
    <submittedName>
        <fullName evidence="2">Uncharacterized protein LOC113468035</fullName>
    </submittedName>
</protein>
<accession>A0A3Q0IW26</accession>
<dbReference type="PaxDb" id="121845-A0A3Q0IW26"/>
<keyword evidence="1" id="KW-1185">Reference proteome</keyword>
<gene>
    <name evidence="2" type="primary">LOC113468035</name>
</gene>
<evidence type="ECO:0000313" key="1">
    <source>
        <dbReference type="Proteomes" id="UP000079169"/>
    </source>
</evidence>
<dbReference type="KEGG" id="dci:113468035"/>
<reference evidence="2" key="1">
    <citation type="submission" date="2025-08" db="UniProtKB">
        <authorList>
            <consortium name="RefSeq"/>
        </authorList>
    </citation>
    <scope>IDENTIFICATION</scope>
</reference>
<proteinExistence type="predicted"/>
<sequence>MSIFNRRDDVKIYDAEGKLVTSFLYADEVENNRYPAPVLVRGNKIEYLDSVDPQWRGDKLAWNLEVHSHCKVNFLQLQAEPCLDTVKLLGSSLDKTLEHPALQVALWRIVQQPDRLSIRNTTWCVEKLVSVVSKETTPQLSKKETYLSNTVLDQHVFEQPTSGGDPYMNSDYFKVS</sequence>